<evidence type="ECO:0000256" key="1">
    <source>
        <dbReference type="SAM" id="Phobius"/>
    </source>
</evidence>
<dbReference type="EMBL" id="RKNM01000022">
    <property type="protein sequence ID" value="ROX53538.1"/>
    <property type="molecule type" value="Genomic_DNA"/>
</dbReference>
<evidence type="ECO:0000313" key="9">
    <source>
        <dbReference type="Proteomes" id="UP000448762"/>
    </source>
</evidence>
<dbReference type="EMBL" id="PCGC01000120">
    <property type="protein sequence ID" value="PHL20394.1"/>
    <property type="molecule type" value="Genomic_DNA"/>
</dbReference>
<keyword evidence="1" id="KW-0812">Transmembrane</keyword>
<keyword evidence="1" id="KW-0472">Membrane</keyword>
<dbReference type="EMBL" id="QOVC01000001">
    <property type="protein sequence ID" value="KAA0692897.1"/>
    <property type="molecule type" value="Genomic_DNA"/>
</dbReference>
<feature type="transmembrane region" description="Helical" evidence="1">
    <location>
        <begin position="6"/>
        <end position="22"/>
    </location>
</feature>
<dbReference type="Proteomes" id="UP000275747">
    <property type="component" value="Chromosome"/>
</dbReference>
<dbReference type="AlphaFoldDB" id="A0A2D0CCN0"/>
<reference evidence="2 7" key="3">
    <citation type="submission" date="2018-10" db="EMBL/GenBank/DDBJ databases">
        <title>Escaping from acidified nitrite in gastric host defense: Transcriptomic basis for resistance to free nitrous acid in Enterococcus faecalis.</title>
        <authorList>
            <person name="Yu Z."/>
            <person name="Shi D."/>
            <person name="Liu W."/>
            <person name="Meng F."/>
        </authorList>
    </citation>
    <scope>NUCLEOTIDE SEQUENCE [LARGE SCALE GENOMIC DNA]</scope>
    <source>
        <strain evidence="2 7">JE1</strain>
    </source>
</reference>
<protein>
    <submittedName>
        <fullName evidence="3">Uncharacterized protein</fullName>
    </submittedName>
</protein>
<proteinExistence type="predicted"/>
<feature type="transmembrane region" description="Helical" evidence="1">
    <location>
        <begin position="34"/>
        <end position="53"/>
    </location>
</feature>
<dbReference type="Proteomes" id="UP000224303">
    <property type="component" value="Unassembled WGS sequence"/>
</dbReference>
<evidence type="ECO:0000313" key="6">
    <source>
        <dbReference type="Proteomes" id="UP000224303"/>
    </source>
</evidence>
<reference evidence="4 6" key="1">
    <citation type="submission" date="2017-10" db="EMBL/GenBank/DDBJ databases">
        <title>Draft genomes of the Enterococcus faecium isolated from human feces before and after Helicobacter pylori eradication therapy.</title>
        <authorList>
            <person name="Prianichniikov N.A."/>
            <person name="Glushchenko O.E."/>
            <person name="Malakhova M.V."/>
        </authorList>
    </citation>
    <scope>NUCLEOTIDE SEQUENCE [LARGE SCALE GENOMIC DNA]</scope>
    <source>
        <strain evidence="4 6">Hp_5-7</strain>
    </source>
</reference>
<evidence type="ECO:0000313" key="4">
    <source>
        <dbReference type="EMBL" id="PHL20394.1"/>
    </source>
</evidence>
<gene>
    <name evidence="4" type="ORF">CQR37_14690</name>
    <name evidence="2" type="ORF">D9Z05_06685</name>
    <name evidence="3" type="ORF">DTX73_01300</name>
    <name evidence="5" type="ORF">EGW36_12730</name>
</gene>
<reference evidence="3 9" key="2">
    <citation type="submission" date="2018-07" db="EMBL/GenBank/DDBJ databases">
        <title>High quality draft genome sequencing of Enterococcus faecium exhibiting probiotic potential isolated from mucus of freshwater fish.</title>
        <authorList>
            <person name="El-Jeni R."/>
            <person name="Ghedira K."/>
            <person name="Abdelhak S."/>
            <person name="El-Bour M."/>
            <person name="Bouhaouala-Zahar B."/>
        </authorList>
    </citation>
    <scope>NUCLEOTIDE SEQUENCE [LARGE SCALE GENOMIC DNA]</scope>
    <source>
        <strain evidence="3 9">R.A73</strain>
    </source>
</reference>
<evidence type="ECO:0000313" key="7">
    <source>
        <dbReference type="Proteomes" id="UP000275747"/>
    </source>
</evidence>
<dbReference type="EMBL" id="CP033041">
    <property type="protein sequence ID" value="AYM72960.1"/>
    <property type="molecule type" value="Genomic_DNA"/>
</dbReference>
<organism evidence="3 9">
    <name type="scientific">Enterococcus faecium</name>
    <name type="common">Streptococcus faecium</name>
    <dbReference type="NCBI Taxonomy" id="1352"/>
    <lineage>
        <taxon>Bacteria</taxon>
        <taxon>Bacillati</taxon>
        <taxon>Bacillota</taxon>
        <taxon>Bacilli</taxon>
        <taxon>Lactobacillales</taxon>
        <taxon>Enterococcaceae</taxon>
        <taxon>Enterococcus</taxon>
    </lineage>
</organism>
<evidence type="ECO:0000313" key="8">
    <source>
        <dbReference type="Proteomes" id="UP000281752"/>
    </source>
</evidence>
<dbReference type="Proteomes" id="UP000281752">
    <property type="component" value="Unassembled WGS sequence"/>
</dbReference>
<evidence type="ECO:0000313" key="5">
    <source>
        <dbReference type="EMBL" id="ROX53538.1"/>
    </source>
</evidence>
<dbReference type="Proteomes" id="UP000448762">
    <property type="component" value="Unassembled WGS sequence"/>
</dbReference>
<name>A0A2D0CCN0_ENTFC</name>
<accession>A0A2D0CCN0</accession>
<keyword evidence="1" id="KW-1133">Transmembrane helix</keyword>
<reference evidence="5 8" key="4">
    <citation type="submission" date="2018-10" db="EMBL/GenBank/DDBJ databases">
        <title>Genotypes and phenotypes of Enterococci isolated from broiler chickens.</title>
        <authorList>
            <person name="Muhammad A.R."/>
            <person name="Diarra M.S."/>
        </authorList>
    </citation>
    <scope>NUCLEOTIDE SEQUENCE [LARGE SCALE GENOMIC DNA]</scope>
    <source>
        <strain evidence="5 8">P5 C A 35</strain>
    </source>
</reference>
<sequence length="66" mass="7653">MDYYTMGIFILFHLCIFVTKLSKKIKLCQRSVGTVFRTYGTFYSAIHFIFTYFSTSFFNASGTFGS</sequence>
<evidence type="ECO:0000313" key="2">
    <source>
        <dbReference type="EMBL" id="AYM72960.1"/>
    </source>
</evidence>
<evidence type="ECO:0000313" key="3">
    <source>
        <dbReference type="EMBL" id="KAA0692897.1"/>
    </source>
</evidence>